<evidence type="ECO:0000256" key="1">
    <source>
        <dbReference type="SAM" id="MobiDB-lite"/>
    </source>
</evidence>
<dbReference type="PANTHER" id="PTHR33112:SF1">
    <property type="entry name" value="HETEROKARYON INCOMPATIBILITY DOMAIN-CONTAINING PROTEIN"/>
    <property type="match status" value="1"/>
</dbReference>
<dbReference type="Proteomes" id="UP000235786">
    <property type="component" value="Unassembled WGS sequence"/>
</dbReference>
<sequence length="714" mass="81185">MSGSMSQENQQIKSQNDAIAKRPSKDHCKSANVGELCSRCRGIDFDHLFSLQRLRERDKDAWSCSGVFLIDLEASVGDLNDSDCSLCRTFGSVAYDFPDRGSTTYYLIAFSGFEMFLSEYPHDSERNIVLISVIGQKCWDPFAIMEYESCNNEFLTLKWPAQAGKSITVRSINRELYDVGFVKRCLDCCLWGHVDLCENSNRRTIPFFRLIDCQSRTVITAPPNAQYISLSYVWGAQIPLTDESNAQKTSHILNFPKVVTDSFQVALELNISYLWVDKYCINQLDVEDMETQIEQMDLIYANSLLTIIAAAGEGPHYGLPGVAGTVRKEQPSLKIGEYHLVSTLRHGRDVVLESKWGTRGWTYQEGILSRRRLIFTDQQVFFECNSMNCAEAVQLNSDIDPLESDHSQGIFRHRTPGTQPWDILKYISEFSKRELTYRSDSINALSGIFRAFERGDNPMYQLKGVPIFFPVPLRRDENLMESKLMSKSANQGFVIGLTWLQDGGYHNRVPIFPSWSWAGWNGTIDPELALYGDHERNSNDAIVHLETQGGELLPFPTHKSRLAGFLSRLSRSLHFIHIEARTFTCSYCFSKSRVAPPYIELQFLISEDPVLIVATYDLLPGPGLGEHRTLTPWTNPLTGILIGDTSGDSLEVAGLVVQECDGYYERVNCLRFRSCLYGMDETGIKRIFAKDEEKMGWFSKWMREKTVRKTIRLG</sequence>
<evidence type="ECO:0000259" key="2">
    <source>
        <dbReference type="Pfam" id="PF06985"/>
    </source>
</evidence>
<dbReference type="PANTHER" id="PTHR33112">
    <property type="entry name" value="DOMAIN PROTEIN, PUTATIVE-RELATED"/>
    <property type="match status" value="1"/>
</dbReference>
<accession>A0A2J6RWH8</accession>
<dbReference type="AlphaFoldDB" id="A0A2J6RWH8"/>
<dbReference type="OrthoDB" id="5428863at2759"/>
<organism evidence="3 4">
    <name type="scientific">Hyaloscypha variabilis (strain UAMH 11265 / GT02V1 / F)</name>
    <name type="common">Meliniomyces variabilis</name>
    <dbReference type="NCBI Taxonomy" id="1149755"/>
    <lineage>
        <taxon>Eukaryota</taxon>
        <taxon>Fungi</taxon>
        <taxon>Dikarya</taxon>
        <taxon>Ascomycota</taxon>
        <taxon>Pezizomycotina</taxon>
        <taxon>Leotiomycetes</taxon>
        <taxon>Helotiales</taxon>
        <taxon>Hyaloscyphaceae</taxon>
        <taxon>Hyaloscypha</taxon>
        <taxon>Hyaloscypha variabilis</taxon>
    </lineage>
</organism>
<feature type="domain" description="Heterokaryon incompatibility" evidence="2">
    <location>
        <begin position="227"/>
        <end position="365"/>
    </location>
</feature>
<dbReference type="EMBL" id="KZ613943">
    <property type="protein sequence ID" value="PMD42868.1"/>
    <property type="molecule type" value="Genomic_DNA"/>
</dbReference>
<name>A0A2J6RWH8_HYAVF</name>
<feature type="compositionally biased region" description="Basic and acidic residues" evidence="1">
    <location>
        <begin position="19"/>
        <end position="29"/>
    </location>
</feature>
<dbReference type="Pfam" id="PF06985">
    <property type="entry name" value="HET"/>
    <property type="match status" value="1"/>
</dbReference>
<dbReference type="InterPro" id="IPR010730">
    <property type="entry name" value="HET"/>
</dbReference>
<keyword evidence="4" id="KW-1185">Reference proteome</keyword>
<reference evidence="3 4" key="1">
    <citation type="submission" date="2016-04" db="EMBL/GenBank/DDBJ databases">
        <title>A degradative enzymes factory behind the ericoid mycorrhizal symbiosis.</title>
        <authorList>
            <consortium name="DOE Joint Genome Institute"/>
            <person name="Martino E."/>
            <person name="Morin E."/>
            <person name="Grelet G."/>
            <person name="Kuo A."/>
            <person name="Kohler A."/>
            <person name="Daghino S."/>
            <person name="Barry K."/>
            <person name="Choi C."/>
            <person name="Cichocki N."/>
            <person name="Clum A."/>
            <person name="Copeland A."/>
            <person name="Hainaut M."/>
            <person name="Haridas S."/>
            <person name="Labutti K."/>
            <person name="Lindquist E."/>
            <person name="Lipzen A."/>
            <person name="Khouja H.-R."/>
            <person name="Murat C."/>
            <person name="Ohm R."/>
            <person name="Olson A."/>
            <person name="Spatafora J."/>
            <person name="Veneault-Fourrey C."/>
            <person name="Henrissat B."/>
            <person name="Grigoriev I."/>
            <person name="Martin F."/>
            <person name="Perotto S."/>
        </authorList>
    </citation>
    <scope>NUCLEOTIDE SEQUENCE [LARGE SCALE GENOMIC DNA]</scope>
    <source>
        <strain evidence="3 4">F</strain>
    </source>
</reference>
<dbReference type="STRING" id="1149755.A0A2J6RWH8"/>
<feature type="compositionally biased region" description="Polar residues" evidence="1">
    <location>
        <begin position="1"/>
        <end position="17"/>
    </location>
</feature>
<protein>
    <submittedName>
        <fullName evidence="3">HET-domain-containing protein</fullName>
    </submittedName>
</protein>
<feature type="region of interest" description="Disordered" evidence="1">
    <location>
        <begin position="1"/>
        <end position="29"/>
    </location>
</feature>
<proteinExistence type="predicted"/>
<gene>
    <name evidence="3" type="ORF">L207DRAFT_320460</name>
</gene>
<evidence type="ECO:0000313" key="3">
    <source>
        <dbReference type="EMBL" id="PMD42868.1"/>
    </source>
</evidence>
<evidence type="ECO:0000313" key="4">
    <source>
        <dbReference type="Proteomes" id="UP000235786"/>
    </source>
</evidence>